<proteinExistence type="predicted"/>
<dbReference type="STRING" id="235985.SAMN05414137_10650"/>
<name>A0A1H7MT33_STRJI</name>
<accession>A0A1H7MT33</accession>
<dbReference type="AlphaFoldDB" id="A0A1H7MT33"/>
<dbReference type="Proteomes" id="UP000183015">
    <property type="component" value="Unassembled WGS sequence"/>
</dbReference>
<evidence type="ECO:0000313" key="2">
    <source>
        <dbReference type="Proteomes" id="UP000183015"/>
    </source>
</evidence>
<reference evidence="2" key="1">
    <citation type="submission" date="2016-10" db="EMBL/GenBank/DDBJ databases">
        <authorList>
            <person name="Varghese N."/>
        </authorList>
    </citation>
    <scope>NUCLEOTIDE SEQUENCE [LARGE SCALE GENOMIC DNA]</scope>
    <source>
        <strain evidence="2">DSM 45096 / BCRC 16803 / CGMCC 4.1857 / CIP 109030 / JCM 12277 / KCTC 19219 / NBRC 100920 / 33214</strain>
    </source>
</reference>
<protein>
    <submittedName>
        <fullName evidence="1">Uncharacterized protein</fullName>
    </submittedName>
</protein>
<sequence>MHILEDPSGLSPRAQGLLDRTGCWHQSTQPRLPTELLRVRDRRGRLVPAPMELVIRREGFAQKFGGLRYTVRHSRAGVSGERRERTDEWSYELGTYAWADPVQGWYFDWFGPSFASPIRYLAHTDGRVGAENASGDGVFQETETSMIHRIESDAVQDEVSAWDPWPIEGGSLAIAQHLDDLREVTEASGPMHGWRMSDVVAVMEFAYVSHQVPRERHALIWSRSEEGRRQIRAAAALAARTDG</sequence>
<gene>
    <name evidence="1" type="ORF">SAMN05414137_10650</name>
</gene>
<organism evidence="1 2">
    <name type="scientific">Streptacidiphilus jiangxiensis</name>
    <dbReference type="NCBI Taxonomy" id="235985"/>
    <lineage>
        <taxon>Bacteria</taxon>
        <taxon>Bacillati</taxon>
        <taxon>Actinomycetota</taxon>
        <taxon>Actinomycetes</taxon>
        <taxon>Kitasatosporales</taxon>
        <taxon>Streptomycetaceae</taxon>
        <taxon>Streptacidiphilus</taxon>
    </lineage>
</organism>
<dbReference type="EMBL" id="FOAZ01000006">
    <property type="protein sequence ID" value="SEL14384.1"/>
    <property type="molecule type" value="Genomic_DNA"/>
</dbReference>
<dbReference type="eggNOG" id="ENOG5031S8Z">
    <property type="taxonomic scope" value="Bacteria"/>
</dbReference>
<keyword evidence="2" id="KW-1185">Reference proteome</keyword>
<evidence type="ECO:0000313" key="1">
    <source>
        <dbReference type="EMBL" id="SEL14384.1"/>
    </source>
</evidence>